<feature type="region of interest" description="Disordered" evidence="1">
    <location>
        <begin position="171"/>
        <end position="201"/>
    </location>
</feature>
<keyword evidence="3" id="KW-1185">Reference proteome</keyword>
<protein>
    <submittedName>
        <fullName evidence="2">Uncharacterized protein</fullName>
    </submittedName>
</protein>
<accession>A0AA41SKJ3</accession>
<evidence type="ECO:0000313" key="3">
    <source>
        <dbReference type="Proteomes" id="UP001177140"/>
    </source>
</evidence>
<reference evidence="2" key="1">
    <citation type="submission" date="2022-03" db="EMBL/GenBank/DDBJ databases">
        <title>A functionally conserved STORR gene fusion in Papaver species that diverged 16.8 million years ago.</title>
        <authorList>
            <person name="Catania T."/>
        </authorList>
    </citation>
    <scope>NUCLEOTIDE SEQUENCE</scope>
    <source>
        <strain evidence="2">S-191538</strain>
    </source>
</reference>
<evidence type="ECO:0000313" key="2">
    <source>
        <dbReference type="EMBL" id="MCL7037786.1"/>
    </source>
</evidence>
<sequence length="201" mass="22920">MNQIRRFSVSRSSSLLRKNLFTRWSSSQPMSSCFSSLISNNNNPSSSNLLRRVFISNPYPPPQIPGNHVRNFTGEAAEECNFDENYLNDEIWVIRNAASFAQCNIESCTGPPLDAVKILADKLDAFREKLGYDTEKNYPDHLEKFSEALDDLEYYGEMVLAFGEFMEDVDEGRKRESQNKKSEDSCIAAADEDKKQYDEGI</sequence>
<organism evidence="2 3">
    <name type="scientific">Papaver nudicaule</name>
    <name type="common">Iceland poppy</name>
    <dbReference type="NCBI Taxonomy" id="74823"/>
    <lineage>
        <taxon>Eukaryota</taxon>
        <taxon>Viridiplantae</taxon>
        <taxon>Streptophyta</taxon>
        <taxon>Embryophyta</taxon>
        <taxon>Tracheophyta</taxon>
        <taxon>Spermatophyta</taxon>
        <taxon>Magnoliopsida</taxon>
        <taxon>Ranunculales</taxon>
        <taxon>Papaveraceae</taxon>
        <taxon>Papaveroideae</taxon>
        <taxon>Papaver</taxon>
    </lineage>
</organism>
<dbReference type="Proteomes" id="UP001177140">
    <property type="component" value="Unassembled WGS sequence"/>
</dbReference>
<dbReference type="EMBL" id="JAJJMA010183025">
    <property type="protein sequence ID" value="MCL7037786.1"/>
    <property type="molecule type" value="Genomic_DNA"/>
</dbReference>
<feature type="compositionally biased region" description="Basic and acidic residues" evidence="1">
    <location>
        <begin position="191"/>
        <end position="201"/>
    </location>
</feature>
<feature type="non-terminal residue" evidence="2">
    <location>
        <position position="201"/>
    </location>
</feature>
<dbReference type="AlphaFoldDB" id="A0AA41SKJ3"/>
<evidence type="ECO:0000256" key="1">
    <source>
        <dbReference type="SAM" id="MobiDB-lite"/>
    </source>
</evidence>
<comment type="caution">
    <text evidence="2">The sequence shown here is derived from an EMBL/GenBank/DDBJ whole genome shotgun (WGS) entry which is preliminary data.</text>
</comment>
<name>A0AA41SKJ3_PAPNU</name>
<feature type="compositionally biased region" description="Basic and acidic residues" evidence="1">
    <location>
        <begin position="171"/>
        <end position="184"/>
    </location>
</feature>
<gene>
    <name evidence="2" type="ORF">MKW94_005566</name>
</gene>
<proteinExistence type="predicted"/>